<dbReference type="Proteomes" id="UP001342418">
    <property type="component" value="Plasmid p1536_1"/>
</dbReference>
<organism evidence="4 5">
    <name type="scientific">Nitratireductor thuwali</name>
    <dbReference type="NCBI Taxonomy" id="2267699"/>
    <lineage>
        <taxon>Bacteria</taxon>
        <taxon>Pseudomonadati</taxon>
        <taxon>Pseudomonadota</taxon>
        <taxon>Alphaproteobacteria</taxon>
        <taxon>Hyphomicrobiales</taxon>
        <taxon>Phyllobacteriaceae</taxon>
        <taxon>Nitratireductor</taxon>
    </lineage>
</organism>
<keyword evidence="4" id="KW-0614">Plasmid</keyword>
<dbReference type="RefSeq" id="WP_338532188.1">
    <property type="nucleotide sequence ID" value="NZ_CP030942.1"/>
</dbReference>
<gene>
    <name evidence="4" type="primary">cobK</name>
    <name evidence="4" type="ORF">NTH_04247</name>
</gene>
<evidence type="ECO:0000313" key="5">
    <source>
        <dbReference type="Proteomes" id="UP001342418"/>
    </source>
</evidence>
<evidence type="ECO:0000256" key="1">
    <source>
        <dbReference type="ARBA" id="ARBA00004953"/>
    </source>
</evidence>
<keyword evidence="2" id="KW-0169">Cobalamin biosynthesis</keyword>
<dbReference type="PANTHER" id="PTHR36925">
    <property type="entry name" value="COBALT-PRECORRIN-6A REDUCTASE"/>
    <property type="match status" value="1"/>
</dbReference>
<dbReference type="InterPro" id="IPR003723">
    <property type="entry name" value="Precorrin-6x_reduct"/>
</dbReference>
<proteinExistence type="predicted"/>
<dbReference type="GO" id="GO:0016994">
    <property type="term" value="F:precorrin-6A reductase activity"/>
    <property type="evidence" value="ECO:0007669"/>
    <property type="project" value="UniProtKB-EC"/>
</dbReference>
<dbReference type="NCBIfam" id="NF005968">
    <property type="entry name" value="PRK08057.1-2"/>
    <property type="match status" value="1"/>
</dbReference>
<accession>A0ABY5MP45</accession>
<sequence>MTTHILILGGTGEARQLAEHLAARGDLRVTTSLAGRTRTPRPLAGETRVGGFGGAEGLVRYLRENDIGLLIDATHPFAARMARNAAEAAAITGVRLVTLTRPAWEPGEGDDWRMANDVAEAAGLLGAASRRVFLAIGRQEVAAFAQAPQHHYLIRSVEPVDPAHLPPRATCILSRGPFSEDDERALLIRHGCKTIVAKNSGGTATYGKIAAARALGLPVIMVVRPKQASAAVVHTVGDAVKQVEAHLIGLSAERGA</sequence>
<dbReference type="PROSITE" id="PS51014">
    <property type="entry name" value="COBK_CBIJ"/>
    <property type="match status" value="1"/>
</dbReference>
<dbReference type="PANTHER" id="PTHR36925:SF1">
    <property type="entry name" value="COBALT-PRECORRIN-6A REDUCTASE"/>
    <property type="match status" value="1"/>
</dbReference>
<dbReference type="Pfam" id="PF02571">
    <property type="entry name" value="CbiJ"/>
    <property type="match status" value="1"/>
</dbReference>
<name>A0ABY5MP45_9HYPH</name>
<dbReference type="EMBL" id="CP030942">
    <property type="protein sequence ID" value="UUP19733.1"/>
    <property type="molecule type" value="Genomic_DNA"/>
</dbReference>
<keyword evidence="3 4" id="KW-0560">Oxidoreductase</keyword>
<evidence type="ECO:0000313" key="4">
    <source>
        <dbReference type="EMBL" id="UUP19733.1"/>
    </source>
</evidence>
<dbReference type="NCBIfam" id="TIGR00715">
    <property type="entry name" value="precor6x_red"/>
    <property type="match status" value="1"/>
</dbReference>
<geneLocation type="plasmid" evidence="4 5">
    <name>p1536_1</name>
</geneLocation>
<evidence type="ECO:0000256" key="2">
    <source>
        <dbReference type="ARBA" id="ARBA00022573"/>
    </source>
</evidence>
<reference evidence="4 5" key="1">
    <citation type="submission" date="2018-07" db="EMBL/GenBank/DDBJ databases">
        <title>Genome sequence of Nitratireductor thuwali#1536.</title>
        <authorList>
            <person name="Michoud G."/>
            <person name="Merlino G."/>
            <person name="Sefrji F.O."/>
            <person name="Daffonchio D."/>
        </authorList>
    </citation>
    <scope>NUCLEOTIDE SEQUENCE [LARGE SCALE GENOMIC DNA]</scope>
    <source>
        <strain evidence="4 5">Nit1536</strain>
        <plasmid evidence="4 5">p1536_1</plasmid>
    </source>
</reference>
<protein>
    <submittedName>
        <fullName evidence="4">Precorrin-6A reductase</fullName>
        <ecNumber evidence="4">1.3.1.54</ecNumber>
    </submittedName>
</protein>
<dbReference type="EC" id="1.3.1.54" evidence="4"/>
<keyword evidence="5" id="KW-1185">Reference proteome</keyword>
<comment type="pathway">
    <text evidence="1">Cofactor biosynthesis; adenosylcobalamin biosynthesis.</text>
</comment>
<evidence type="ECO:0000256" key="3">
    <source>
        <dbReference type="ARBA" id="ARBA00023002"/>
    </source>
</evidence>